<sequence>MDSSAVADFGHKDESEQLLGDSATAVSLSGLSTSDQDSTGNVNSSTCDNDDDNCSVSTDIHHDISGKADSDFETLPQTFNQQDETNSLLHHPSAQAASAASISPKSKKTYGTLSLLHLPKALPKTPIPDAEGINQ</sequence>
<comment type="caution">
    <text evidence="2">The sequence shown here is derived from an EMBL/GenBank/DDBJ whole genome shotgun (WGS) entry which is preliminary data.</text>
</comment>
<evidence type="ECO:0000313" key="2">
    <source>
        <dbReference type="EMBL" id="PHH81138.1"/>
    </source>
</evidence>
<protein>
    <submittedName>
        <fullName evidence="2">Uncharacterized protein</fullName>
    </submittedName>
</protein>
<dbReference type="EMBL" id="NJES01000002">
    <property type="protein sequence ID" value="PHH81138.1"/>
    <property type="molecule type" value="Genomic_DNA"/>
</dbReference>
<feature type="region of interest" description="Disordered" evidence="1">
    <location>
        <begin position="82"/>
        <end position="105"/>
    </location>
</feature>
<proteinExistence type="predicted"/>
<reference evidence="2 3" key="1">
    <citation type="submission" date="2017-06" db="EMBL/GenBank/DDBJ databases">
        <title>Ant-infecting Ophiocordyceps genomes reveal a high diversity of potential behavioral manipulation genes and a possible major role for enterotoxins.</title>
        <authorList>
            <person name="De Bekker C."/>
            <person name="Evans H.C."/>
            <person name="Brachmann A."/>
            <person name="Hughes D.P."/>
        </authorList>
    </citation>
    <scope>NUCLEOTIDE SEQUENCE [LARGE SCALE GENOMIC DNA]</scope>
    <source>
        <strain evidence="2 3">Map16</strain>
    </source>
</reference>
<keyword evidence="3" id="KW-1185">Reference proteome</keyword>
<evidence type="ECO:0000256" key="1">
    <source>
        <dbReference type="SAM" id="MobiDB-lite"/>
    </source>
</evidence>
<name>A0A2C5YSQ9_9HYPO</name>
<evidence type="ECO:0000313" key="3">
    <source>
        <dbReference type="Proteomes" id="UP000226431"/>
    </source>
</evidence>
<gene>
    <name evidence="2" type="ORF">CDD80_2123</name>
</gene>
<dbReference type="OrthoDB" id="10681582at2759"/>
<feature type="compositionally biased region" description="Polar residues" evidence="1">
    <location>
        <begin position="24"/>
        <end position="40"/>
    </location>
</feature>
<accession>A0A2C5YSQ9</accession>
<feature type="region of interest" description="Disordered" evidence="1">
    <location>
        <begin position="1"/>
        <end position="58"/>
    </location>
</feature>
<dbReference type="Proteomes" id="UP000226431">
    <property type="component" value="Unassembled WGS sequence"/>
</dbReference>
<dbReference type="AlphaFoldDB" id="A0A2C5YSQ9"/>
<organism evidence="2 3">
    <name type="scientific">Ophiocordyceps camponoti-rufipedis</name>
    <dbReference type="NCBI Taxonomy" id="2004952"/>
    <lineage>
        <taxon>Eukaryota</taxon>
        <taxon>Fungi</taxon>
        <taxon>Dikarya</taxon>
        <taxon>Ascomycota</taxon>
        <taxon>Pezizomycotina</taxon>
        <taxon>Sordariomycetes</taxon>
        <taxon>Hypocreomycetidae</taxon>
        <taxon>Hypocreales</taxon>
        <taxon>Ophiocordycipitaceae</taxon>
        <taxon>Ophiocordyceps</taxon>
    </lineage>
</organism>
<feature type="compositionally biased region" description="Low complexity" evidence="1">
    <location>
        <begin position="93"/>
        <end position="104"/>
    </location>
</feature>